<evidence type="ECO:0000313" key="2">
    <source>
        <dbReference type="EMBL" id="MDJ1645821.1"/>
    </source>
</evidence>
<dbReference type="InterPro" id="IPR005151">
    <property type="entry name" value="Tail-specific_protease"/>
</dbReference>
<sequence>MFIAPSYLSLYYNQKQIYLLDFLLTEENTPEEINTILDRYNQAKRLQIPDERLISYNHLKFVFDNLYGNRKEFLTEHKVNTFEEFFVKTGLKEHILSSDSRIYTDAYIEFIHKYINDLHTTIKHASYFNDNDYRISGPENNTKKFMFSSKPIKSSNANKQISESKSKYRREHHKQGHLEIIDNVAFIDISTFSLDVSNTIYNIMQKNMKTIQENNIKNVVINISENGGGNVAEMETLTDYFSNNEQYIDRFDNVT</sequence>
<dbReference type="RefSeq" id="WP_283827259.1">
    <property type="nucleotide sequence ID" value="NZ_JASDDP010000018.1"/>
</dbReference>
<name>A0AAJ1PSN6_9MOLU</name>
<dbReference type="InterPro" id="IPR029045">
    <property type="entry name" value="ClpP/crotonase-like_dom_sf"/>
</dbReference>
<evidence type="ECO:0000313" key="3">
    <source>
        <dbReference type="Proteomes" id="UP001224428"/>
    </source>
</evidence>
<dbReference type="GO" id="GO:0008236">
    <property type="term" value="F:serine-type peptidase activity"/>
    <property type="evidence" value="ECO:0007669"/>
    <property type="project" value="InterPro"/>
</dbReference>
<keyword evidence="3" id="KW-1185">Reference proteome</keyword>
<reference evidence="2" key="1">
    <citation type="submission" date="2023-05" db="EMBL/GenBank/DDBJ databases">
        <title>Mycoplasma phocimorsus sp. nov., isolated from Scandinavian patients with seal finger or septic arthritis after contact with seals.</title>
        <authorList>
            <person name="Skafte-Holm A."/>
            <person name="Pedersen T.R."/>
            <person name="Froelund M."/>
            <person name="Stegger M."/>
            <person name="Qvortrup K."/>
            <person name="Michaels D.L."/>
            <person name="Brown D.R."/>
            <person name="Jensen J.S."/>
        </authorList>
    </citation>
    <scope>NUCLEOTIDE SEQUENCE</scope>
    <source>
        <strain evidence="2">M5725</strain>
    </source>
</reference>
<dbReference type="EMBL" id="JASDDP010000018">
    <property type="protein sequence ID" value="MDJ1645821.1"/>
    <property type="molecule type" value="Genomic_DNA"/>
</dbReference>
<feature type="domain" description="Tail specific protease" evidence="1">
    <location>
        <begin position="183"/>
        <end position="245"/>
    </location>
</feature>
<dbReference type="AlphaFoldDB" id="A0AAJ1PSN6"/>
<proteinExistence type="predicted"/>
<dbReference type="Gene3D" id="3.90.226.10">
    <property type="entry name" value="2-enoyl-CoA Hydratase, Chain A, domain 1"/>
    <property type="match status" value="1"/>
</dbReference>
<dbReference type="SUPFAM" id="SSF52096">
    <property type="entry name" value="ClpP/crotonase"/>
    <property type="match status" value="1"/>
</dbReference>
<protein>
    <submittedName>
        <fullName evidence="2">S41 family peptidase</fullName>
    </submittedName>
</protein>
<dbReference type="GO" id="GO:0006508">
    <property type="term" value="P:proteolysis"/>
    <property type="evidence" value="ECO:0007669"/>
    <property type="project" value="InterPro"/>
</dbReference>
<dbReference type="Pfam" id="PF03572">
    <property type="entry name" value="Peptidase_S41"/>
    <property type="match status" value="1"/>
</dbReference>
<organism evidence="2 3">
    <name type="scientific">Mycoplasma phocimorsus</name>
    <dbReference type="NCBI Taxonomy" id="3045839"/>
    <lineage>
        <taxon>Bacteria</taxon>
        <taxon>Bacillati</taxon>
        <taxon>Mycoplasmatota</taxon>
        <taxon>Mollicutes</taxon>
        <taxon>Mycoplasmataceae</taxon>
        <taxon>Mycoplasma</taxon>
    </lineage>
</organism>
<dbReference type="Proteomes" id="UP001224428">
    <property type="component" value="Unassembled WGS sequence"/>
</dbReference>
<comment type="caution">
    <text evidence="2">The sequence shown here is derived from an EMBL/GenBank/DDBJ whole genome shotgun (WGS) entry which is preliminary data.</text>
</comment>
<gene>
    <name evidence="2" type="ORF">QLQ80_01800</name>
</gene>
<evidence type="ECO:0000259" key="1">
    <source>
        <dbReference type="Pfam" id="PF03572"/>
    </source>
</evidence>
<accession>A0AAJ1PSN6</accession>